<dbReference type="EMBL" id="JTJQ01000013">
    <property type="protein sequence ID" value="OBX01627.1"/>
    <property type="molecule type" value="Genomic_DNA"/>
</dbReference>
<dbReference type="Pfam" id="PF06528">
    <property type="entry name" value="Phage_P2_GpE"/>
    <property type="match status" value="1"/>
</dbReference>
<accession>A0AB36DWR3</accession>
<sequence>MTILADLKWWFGFTLAELEGLTLSELETWLAQAQRQIKAGYASPLQ</sequence>
<gene>
    <name evidence="1" type="ORF">QV05_05010</name>
</gene>
<reference evidence="1 2" key="1">
    <citation type="submission" date="2014-11" db="EMBL/GenBank/DDBJ databases">
        <title>Pan-genome of Gallibacterium spp.</title>
        <authorList>
            <person name="Kudirkiene E."/>
            <person name="Bojesen A.M."/>
        </authorList>
    </citation>
    <scope>NUCLEOTIDE SEQUENCE [LARGE SCALE GENOMIC DNA]</scope>
    <source>
        <strain evidence="1 2">Gerl. 2740/89</strain>
    </source>
</reference>
<dbReference type="AlphaFoldDB" id="A0AB36DWR3"/>
<proteinExistence type="predicted"/>
<name>A0AB36DWR3_9PAST</name>
<keyword evidence="2" id="KW-1185">Reference proteome</keyword>
<evidence type="ECO:0000313" key="1">
    <source>
        <dbReference type="EMBL" id="OBX01627.1"/>
    </source>
</evidence>
<dbReference type="Proteomes" id="UP000092594">
    <property type="component" value="Unassembled WGS sequence"/>
</dbReference>
<evidence type="ECO:0000313" key="2">
    <source>
        <dbReference type="Proteomes" id="UP000092594"/>
    </source>
</evidence>
<comment type="caution">
    <text evidence="1">The sequence shown here is derived from an EMBL/GenBank/DDBJ whole genome shotgun (WGS) entry which is preliminary data.</text>
</comment>
<protein>
    <submittedName>
        <fullName evidence="1">Phage tail protein</fullName>
    </submittedName>
</protein>
<dbReference type="InterPro" id="IPR009493">
    <property type="entry name" value="P2_GpE"/>
</dbReference>
<organism evidence="1 2">
    <name type="scientific">Gallibacterium genomosp. 1</name>
    <dbReference type="NCBI Taxonomy" id="155515"/>
    <lineage>
        <taxon>Bacteria</taxon>
        <taxon>Pseudomonadati</taxon>
        <taxon>Pseudomonadota</taxon>
        <taxon>Gammaproteobacteria</taxon>
        <taxon>Pasteurellales</taxon>
        <taxon>Pasteurellaceae</taxon>
        <taxon>Gallibacterium</taxon>
    </lineage>
</organism>